<dbReference type="PIRSF" id="PIRSF031134">
    <property type="entry name" value="MTRK"/>
    <property type="match status" value="1"/>
</dbReference>
<accession>A0ABU1ZPF3</accession>
<dbReference type="NCBIfam" id="TIGR01767">
    <property type="entry name" value="MTRK"/>
    <property type="match status" value="1"/>
</dbReference>
<dbReference type="InterPro" id="IPR011009">
    <property type="entry name" value="Kinase-like_dom_sf"/>
</dbReference>
<evidence type="ECO:0000259" key="8">
    <source>
        <dbReference type="Pfam" id="PF01636"/>
    </source>
</evidence>
<comment type="subunit">
    <text evidence="2">Homodimer.</text>
</comment>
<organism evidence="9 10">
    <name type="scientific">Rhodoferax saidenbachensis</name>
    <dbReference type="NCBI Taxonomy" id="1484693"/>
    <lineage>
        <taxon>Bacteria</taxon>
        <taxon>Pseudomonadati</taxon>
        <taxon>Pseudomonadota</taxon>
        <taxon>Betaproteobacteria</taxon>
        <taxon>Burkholderiales</taxon>
        <taxon>Comamonadaceae</taxon>
        <taxon>Rhodoferax</taxon>
    </lineage>
</organism>
<dbReference type="InterPro" id="IPR002575">
    <property type="entry name" value="Aminoglycoside_PTrfase"/>
</dbReference>
<feature type="domain" description="Aminoglycoside phosphotransferase" evidence="8">
    <location>
        <begin position="44"/>
        <end position="281"/>
    </location>
</feature>
<evidence type="ECO:0000256" key="3">
    <source>
        <dbReference type="ARBA" id="ARBA00012128"/>
    </source>
</evidence>
<dbReference type="RefSeq" id="WP_310343682.1">
    <property type="nucleotide sequence ID" value="NZ_JAVDXO010000006.1"/>
</dbReference>
<dbReference type="PANTHER" id="PTHR34273:SF2">
    <property type="entry name" value="METHYLTHIORIBOSE KINASE"/>
    <property type="match status" value="1"/>
</dbReference>
<evidence type="ECO:0000256" key="2">
    <source>
        <dbReference type="ARBA" id="ARBA00011738"/>
    </source>
</evidence>
<dbReference type="Gene3D" id="3.30.200.20">
    <property type="entry name" value="Phosphorylase Kinase, domain 1"/>
    <property type="match status" value="1"/>
</dbReference>
<reference evidence="9 10" key="1">
    <citation type="submission" date="2023-07" db="EMBL/GenBank/DDBJ databases">
        <title>Sorghum-associated microbial communities from plants grown in Nebraska, USA.</title>
        <authorList>
            <person name="Schachtman D."/>
        </authorList>
    </citation>
    <scope>NUCLEOTIDE SEQUENCE [LARGE SCALE GENOMIC DNA]</scope>
    <source>
        <strain evidence="9 10">BE308</strain>
    </source>
</reference>
<dbReference type="Gene3D" id="3.90.1200.10">
    <property type="match status" value="1"/>
</dbReference>
<keyword evidence="7" id="KW-0067">ATP-binding</keyword>
<name>A0ABU1ZPF3_9BURK</name>
<dbReference type="Pfam" id="PF01636">
    <property type="entry name" value="APH"/>
    <property type="match status" value="1"/>
</dbReference>
<comment type="caution">
    <text evidence="9">The sequence shown here is derived from an EMBL/GenBank/DDBJ whole genome shotgun (WGS) entry which is preliminary data.</text>
</comment>
<keyword evidence="5" id="KW-0547">Nucleotide-binding</keyword>
<evidence type="ECO:0000256" key="1">
    <source>
        <dbReference type="ARBA" id="ARBA00010165"/>
    </source>
</evidence>
<dbReference type="GO" id="GO:0046522">
    <property type="term" value="F:S-methyl-5-thioribose kinase activity"/>
    <property type="evidence" value="ECO:0007669"/>
    <property type="project" value="UniProtKB-EC"/>
</dbReference>
<evidence type="ECO:0000313" key="10">
    <source>
        <dbReference type="Proteomes" id="UP001268089"/>
    </source>
</evidence>
<evidence type="ECO:0000256" key="4">
    <source>
        <dbReference type="ARBA" id="ARBA00022679"/>
    </source>
</evidence>
<evidence type="ECO:0000313" key="9">
    <source>
        <dbReference type="EMBL" id="MDR7307422.1"/>
    </source>
</evidence>
<evidence type="ECO:0000256" key="7">
    <source>
        <dbReference type="ARBA" id="ARBA00022840"/>
    </source>
</evidence>
<dbReference type="Proteomes" id="UP001268089">
    <property type="component" value="Unassembled WGS sequence"/>
</dbReference>
<keyword evidence="10" id="KW-1185">Reference proteome</keyword>
<dbReference type="SUPFAM" id="SSF56112">
    <property type="entry name" value="Protein kinase-like (PK-like)"/>
    <property type="match status" value="1"/>
</dbReference>
<dbReference type="InterPro" id="IPR009212">
    <property type="entry name" value="Methylthioribose_kinase"/>
</dbReference>
<dbReference type="EC" id="2.7.1.100" evidence="3"/>
<keyword evidence="6 9" id="KW-0418">Kinase</keyword>
<proteinExistence type="inferred from homology"/>
<evidence type="ECO:0000256" key="6">
    <source>
        <dbReference type="ARBA" id="ARBA00022777"/>
    </source>
</evidence>
<evidence type="ECO:0000256" key="5">
    <source>
        <dbReference type="ARBA" id="ARBA00022741"/>
    </source>
</evidence>
<comment type="similarity">
    <text evidence="1">Belongs to the methylthioribose kinase family.</text>
</comment>
<sequence length="421" mass="46773">MSDRDPTPHTHDYRVLQREEIATLLAQWPAVAARLGGQPAQWTVQDVADGNLNAVYLVEGPLDGLCVKQSLPYVRVAKDDWPLSVERAYFESAYMQRTEPFVPGLVPQFLHFDATLRVIVMERLQPHTILRKSLIEGVRHADAARAVADFAAASLFHTSDISTPFERKFQDVALFSQNHDLQRITVDLVFIDPYQVHARNRYASPQLAAVAQSLRDDAALKAAVATFRNHYLAKPQALLHGDLHSGSVMVTQTDTRVIDGEFAWVGPIGFDTGMFIANLLMAWYAKAGHSGDTTGYRAWILEQIAVFWQRFHAQFLAHWNTHGGRGDGYPDSHFDATALPTVQAAFLQDVWADTLGFTAIEIIRRTIGFSQIADFGAVADVDLRARQQAAAIALARDLLLHPARYEDVQALVSAVPAFGLH</sequence>
<dbReference type="PANTHER" id="PTHR34273">
    <property type="entry name" value="METHYLTHIORIBOSE KINASE"/>
    <property type="match status" value="1"/>
</dbReference>
<gene>
    <name evidence="9" type="ORF">J2X15_002709</name>
</gene>
<dbReference type="EMBL" id="JAVDXO010000006">
    <property type="protein sequence ID" value="MDR7307422.1"/>
    <property type="molecule type" value="Genomic_DNA"/>
</dbReference>
<keyword evidence="4 9" id="KW-0808">Transferase</keyword>
<protein>
    <recommendedName>
        <fullName evidence="3">S-methyl-5-thioribose kinase</fullName>
        <ecNumber evidence="3">2.7.1.100</ecNumber>
    </recommendedName>
</protein>